<accession>A0A1M6LED7</accession>
<dbReference type="AlphaFoldDB" id="A0A1M6LED7"/>
<keyword evidence="2" id="KW-1185">Reference proteome</keyword>
<organism evidence="1 2">
    <name type="scientific">Muricoccus roseus</name>
    <dbReference type="NCBI Taxonomy" id="198092"/>
    <lineage>
        <taxon>Bacteria</taxon>
        <taxon>Pseudomonadati</taxon>
        <taxon>Pseudomonadota</taxon>
        <taxon>Alphaproteobacteria</taxon>
        <taxon>Acetobacterales</taxon>
        <taxon>Roseomonadaceae</taxon>
        <taxon>Muricoccus</taxon>
    </lineage>
</organism>
<protein>
    <submittedName>
        <fullName evidence="1">Uncharacterized protein</fullName>
    </submittedName>
</protein>
<proteinExistence type="predicted"/>
<dbReference type="EMBL" id="FQZF01000018">
    <property type="protein sequence ID" value="SHJ69581.1"/>
    <property type="molecule type" value="Genomic_DNA"/>
</dbReference>
<dbReference type="RefSeq" id="WP_073136379.1">
    <property type="nucleotide sequence ID" value="NZ_FQZF01000018.1"/>
</dbReference>
<dbReference type="STRING" id="198092.SAMN02745194_03148"/>
<evidence type="ECO:0000313" key="1">
    <source>
        <dbReference type="EMBL" id="SHJ69581.1"/>
    </source>
</evidence>
<gene>
    <name evidence="1" type="ORF">SAMN02745194_03148</name>
</gene>
<sequence>MSFSTTLLEVAGTPNPAETNGMIPDIRLAGLRAIYKLGGPALPGETLAQREERSRLNLLNPAGPKLQVIGTPQLTDTGMITTAGTHYFDTLLTETTNFTYAVLARYAGAGAICPLVSNYGSPGTAYGTALYYGDVAASGAPGIMQGNIRCGYATLNSGVQTFASTGNLIDTNVSDWSLFFGIGHAGTGATAKDLLGTASRPDGNTNPRGAAGSGTLLIGSHRHTTGNGGKSEIFLVTIWEDPVNLLAEQLQFAAWARALGTKSSLILPPA</sequence>
<dbReference type="Proteomes" id="UP000184387">
    <property type="component" value="Unassembled WGS sequence"/>
</dbReference>
<evidence type="ECO:0000313" key="2">
    <source>
        <dbReference type="Proteomes" id="UP000184387"/>
    </source>
</evidence>
<name>A0A1M6LED7_9PROT</name>
<reference evidence="1 2" key="1">
    <citation type="submission" date="2016-11" db="EMBL/GenBank/DDBJ databases">
        <authorList>
            <person name="Jaros S."/>
            <person name="Januszkiewicz K."/>
            <person name="Wedrychowicz H."/>
        </authorList>
    </citation>
    <scope>NUCLEOTIDE SEQUENCE [LARGE SCALE GENOMIC DNA]</scope>
    <source>
        <strain evidence="1 2">DSM 14916</strain>
    </source>
</reference>